<dbReference type="PANTHER" id="PTHR43133">
    <property type="entry name" value="RNA POLYMERASE ECF-TYPE SIGMA FACTO"/>
    <property type="match status" value="1"/>
</dbReference>
<sequence length="199" mass="23616">MDENLLIQKFNEGDPKAWSELVNRFQPRIYFFLKKFIQDEWQVSVIRDDGFIKIWEKQLKFDSIKELQAFLIIKAKNDTMNYLKSNSSLSNNLLAYSMSHGSEKDTEDNIALELEHANLWAEILQEIDKQPKKRKEVFELFYFAEFEAKDIARMKNIHLSKVYDYKKTVENELKKKFGSALNKVIYLLFITACLLEQII</sequence>
<dbReference type="InterPro" id="IPR013324">
    <property type="entry name" value="RNA_pol_sigma_r3/r4-like"/>
</dbReference>
<dbReference type="InterPro" id="IPR014284">
    <property type="entry name" value="RNA_pol_sigma-70_dom"/>
</dbReference>
<dbReference type="Gene3D" id="1.10.1740.10">
    <property type="match status" value="1"/>
</dbReference>
<accession>A0ABX3NNB5</accession>
<comment type="similarity">
    <text evidence="1">Belongs to the sigma-70 factor family. ECF subfamily.</text>
</comment>
<comment type="caution">
    <text evidence="5">The sequence shown here is derived from an EMBL/GenBank/DDBJ whole genome shotgun (WGS) entry which is preliminary data.</text>
</comment>
<proteinExistence type="inferred from homology"/>
<evidence type="ECO:0000256" key="3">
    <source>
        <dbReference type="ARBA" id="ARBA00023082"/>
    </source>
</evidence>
<evidence type="ECO:0000313" key="6">
    <source>
        <dbReference type="Proteomes" id="UP000192277"/>
    </source>
</evidence>
<keyword evidence="6" id="KW-1185">Reference proteome</keyword>
<dbReference type="SUPFAM" id="SSF88659">
    <property type="entry name" value="Sigma3 and sigma4 domains of RNA polymerase sigma factors"/>
    <property type="match status" value="1"/>
</dbReference>
<keyword evidence="4" id="KW-0804">Transcription</keyword>
<evidence type="ECO:0000313" key="5">
    <source>
        <dbReference type="EMBL" id="OQP40365.1"/>
    </source>
</evidence>
<dbReference type="RefSeq" id="WP_014217740.1">
    <property type="nucleotide sequence ID" value="NZ_LWBO01000077.1"/>
</dbReference>
<keyword evidence="2" id="KW-0805">Transcription regulation</keyword>
<dbReference type="PANTHER" id="PTHR43133:SF46">
    <property type="entry name" value="RNA POLYMERASE SIGMA-70 FACTOR ECF SUBFAMILY"/>
    <property type="match status" value="1"/>
</dbReference>
<protein>
    <recommendedName>
        <fullName evidence="7">RNA polymerase, sigma-24 subunit, ECF subfamily</fullName>
    </recommendedName>
</protein>
<name>A0ABX3NNB5_9BACT</name>
<dbReference type="InterPro" id="IPR013325">
    <property type="entry name" value="RNA_pol_sigma_r2"/>
</dbReference>
<reference evidence="5 6" key="1">
    <citation type="submission" date="2016-04" db="EMBL/GenBank/DDBJ databases">
        <authorList>
            <person name="Chen L."/>
            <person name="Zhuang W."/>
            <person name="Wang G."/>
        </authorList>
    </citation>
    <scope>NUCLEOTIDE SEQUENCE [LARGE SCALE GENOMIC DNA]</scope>
    <source>
        <strain evidence="6">GR20</strain>
    </source>
</reference>
<evidence type="ECO:0008006" key="7">
    <source>
        <dbReference type="Google" id="ProtNLM"/>
    </source>
</evidence>
<dbReference type="NCBIfam" id="TIGR02937">
    <property type="entry name" value="sigma70-ECF"/>
    <property type="match status" value="1"/>
</dbReference>
<dbReference type="Proteomes" id="UP000192277">
    <property type="component" value="Unassembled WGS sequence"/>
</dbReference>
<organism evidence="5 6">
    <name type="scientific">Niastella koreensis</name>
    <dbReference type="NCBI Taxonomy" id="354356"/>
    <lineage>
        <taxon>Bacteria</taxon>
        <taxon>Pseudomonadati</taxon>
        <taxon>Bacteroidota</taxon>
        <taxon>Chitinophagia</taxon>
        <taxon>Chitinophagales</taxon>
        <taxon>Chitinophagaceae</taxon>
        <taxon>Niastella</taxon>
    </lineage>
</organism>
<evidence type="ECO:0000256" key="2">
    <source>
        <dbReference type="ARBA" id="ARBA00023015"/>
    </source>
</evidence>
<dbReference type="SUPFAM" id="SSF88946">
    <property type="entry name" value="Sigma2 domain of RNA polymerase sigma factors"/>
    <property type="match status" value="1"/>
</dbReference>
<evidence type="ECO:0000256" key="4">
    <source>
        <dbReference type="ARBA" id="ARBA00023163"/>
    </source>
</evidence>
<dbReference type="EMBL" id="LWBO01000077">
    <property type="protein sequence ID" value="OQP40365.1"/>
    <property type="molecule type" value="Genomic_DNA"/>
</dbReference>
<keyword evidence="3" id="KW-0731">Sigma factor</keyword>
<dbReference type="InterPro" id="IPR039425">
    <property type="entry name" value="RNA_pol_sigma-70-like"/>
</dbReference>
<evidence type="ECO:0000256" key="1">
    <source>
        <dbReference type="ARBA" id="ARBA00010641"/>
    </source>
</evidence>
<gene>
    <name evidence="5" type="ORF">A4D02_15730</name>
</gene>